<dbReference type="PANTHER" id="PTHR12490:SF4">
    <property type="entry name" value="GSK3B-INTERACTING PROTEIN"/>
    <property type="match status" value="1"/>
</dbReference>
<dbReference type="WBParaSite" id="Gr19_v10_g8036.t1">
    <property type="protein sequence ID" value="Gr19_v10_g8036.t1"/>
    <property type="gene ID" value="Gr19_v10_g8036"/>
</dbReference>
<dbReference type="Proteomes" id="UP000887572">
    <property type="component" value="Unplaced"/>
</dbReference>
<accession>A0A914I937</accession>
<dbReference type="AlphaFoldDB" id="A0A914I937"/>
<reference evidence="5" key="1">
    <citation type="submission" date="2022-11" db="UniProtKB">
        <authorList>
            <consortium name="WormBaseParasite"/>
        </authorList>
    </citation>
    <scope>IDENTIFICATION</scope>
</reference>
<dbReference type="Pfam" id="PF05303">
    <property type="entry name" value="GSKIP_dom"/>
    <property type="match status" value="1"/>
</dbReference>
<dbReference type="InterPro" id="IPR023231">
    <property type="entry name" value="GSKIP_dom_sf"/>
</dbReference>
<feature type="domain" description="GSKIP" evidence="3">
    <location>
        <begin position="222"/>
        <end position="326"/>
    </location>
</feature>
<proteinExistence type="inferred from homology"/>
<evidence type="ECO:0000256" key="2">
    <source>
        <dbReference type="SAM" id="MobiDB-lite"/>
    </source>
</evidence>
<dbReference type="InterPro" id="IPR007967">
    <property type="entry name" value="GSKIP_dom"/>
</dbReference>
<dbReference type="SUPFAM" id="SSF103107">
    <property type="entry name" value="Hypothetical protein c14orf129, hspc210"/>
    <property type="match status" value="1"/>
</dbReference>
<comment type="similarity">
    <text evidence="1">Belongs to the GSKIP family.</text>
</comment>
<evidence type="ECO:0000259" key="3">
    <source>
        <dbReference type="Pfam" id="PF05303"/>
    </source>
</evidence>
<dbReference type="PANTHER" id="PTHR12490">
    <property type="entry name" value="GSK3B-INTERACTING PROTEIN"/>
    <property type="match status" value="1"/>
</dbReference>
<dbReference type="GO" id="GO:0005737">
    <property type="term" value="C:cytoplasm"/>
    <property type="evidence" value="ECO:0007669"/>
    <property type="project" value="TreeGrafter"/>
</dbReference>
<dbReference type="GO" id="GO:0051018">
    <property type="term" value="F:protein kinase A binding"/>
    <property type="evidence" value="ECO:0007669"/>
    <property type="project" value="TreeGrafter"/>
</dbReference>
<evidence type="ECO:0000256" key="1">
    <source>
        <dbReference type="ARBA" id="ARBA00009571"/>
    </source>
</evidence>
<dbReference type="InterPro" id="IPR037395">
    <property type="entry name" value="GSKIP"/>
</dbReference>
<protein>
    <submittedName>
        <fullName evidence="5">GSKIP domain-containing protein</fullName>
    </submittedName>
</protein>
<sequence>MAENSSSASLPIEEKKKSGDKMEKKKPSTGTCDSGEILFSPPSFVYDLLLLDGGQGGGQIQIPDNEPMPAEMASGAASSGPISSCICSSTSQLLTAAGMDGIPAAKTPANFGPDANFLADSLGVSPLYRQQDTKRWQTAAKVYQSSRSQVHSPTSGTCAPQHFHFGESLTAEGNLTQKIRQCRSSGSPISLEDIAAVNRQFHQQMECGQRRRTNSALSGSLELEAIAAVHELASQVKQISVSEILPRTSELVFLNIKTYEEHPFTLELTMKGWRICSMHTDCMNGDYHNVALHTRYFQNAKEVLKVISPDHAKHFTDCLAKRLSQLQRTSAHAAGRMMEATD</sequence>
<evidence type="ECO:0000313" key="4">
    <source>
        <dbReference type="Proteomes" id="UP000887572"/>
    </source>
</evidence>
<evidence type="ECO:0000313" key="5">
    <source>
        <dbReference type="WBParaSite" id="Gr19_v10_g8036.t1"/>
    </source>
</evidence>
<keyword evidence="4" id="KW-1185">Reference proteome</keyword>
<organism evidence="4 5">
    <name type="scientific">Globodera rostochiensis</name>
    <name type="common">Golden nematode worm</name>
    <name type="synonym">Heterodera rostochiensis</name>
    <dbReference type="NCBI Taxonomy" id="31243"/>
    <lineage>
        <taxon>Eukaryota</taxon>
        <taxon>Metazoa</taxon>
        <taxon>Ecdysozoa</taxon>
        <taxon>Nematoda</taxon>
        <taxon>Chromadorea</taxon>
        <taxon>Rhabditida</taxon>
        <taxon>Tylenchina</taxon>
        <taxon>Tylenchomorpha</taxon>
        <taxon>Tylenchoidea</taxon>
        <taxon>Heteroderidae</taxon>
        <taxon>Heteroderinae</taxon>
        <taxon>Globodera</taxon>
    </lineage>
</organism>
<feature type="region of interest" description="Disordered" evidence="2">
    <location>
        <begin position="1"/>
        <end position="33"/>
    </location>
</feature>
<feature type="compositionally biased region" description="Basic and acidic residues" evidence="2">
    <location>
        <begin position="12"/>
        <end position="26"/>
    </location>
</feature>
<name>A0A914I937_GLORO</name>
<dbReference type="Gene3D" id="3.30.2280.10">
    <property type="entry name" value="Hypothetical protein (hspc210)"/>
    <property type="match status" value="1"/>
</dbReference>
<dbReference type="GO" id="GO:0019207">
    <property type="term" value="F:kinase regulator activity"/>
    <property type="evidence" value="ECO:0007669"/>
    <property type="project" value="TreeGrafter"/>
</dbReference>
<dbReference type="GO" id="GO:0060828">
    <property type="term" value="P:regulation of canonical Wnt signaling pathway"/>
    <property type="evidence" value="ECO:0007669"/>
    <property type="project" value="InterPro"/>
</dbReference>